<protein>
    <submittedName>
        <fullName evidence="1">Uncharacterized protein</fullName>
    </submittedName>
</protein>
<organism evidence="1">
    <name type="scientific">Arundo donax</name>
    <name type="common">Giant reed</name>
    <name type="synonym">Donax arundinaceus</name>
    <dbReference type="NCBI Taxonomy" id="35708"/>
    <lineage>
        <taxon>Eukaryota</taxon>
        <taxon>Viridiplantae</taxon>
        <taxon>Streptophyta</taxon>
        <taxon>Embryophyta</taxon>
        <taxon>Tracheophyta</taxon>
        <taxon>Spermatophyta</taxon>
        <taxon>Magnoliopsida</taxon>
        <taxon>Liliopsida</taxon>
        <taxon>Poales</taxon>
        <taxon>Poaceae</taxon>
        <taxon>PACMAD clade</taxon>
        <taxon>Arundinoideae</taxon>
        <taxon>Arundineae</taxon>
        <taxon>Arundo</taxon>
    </lineage>
</organism>
<proteinExistence type="predicted"/>
<dbReference type="AlphaFoldDB" id="A0A0A8Y5A2"/>
<reference evidence="1" key="1">
    <citation type="submission" date="2014-09" db="EMBL/GenBank/DDBJ databases">
        <authorList>
            <person name="Magalhaes I.L.F."/>
            <person name="Oliveira U."/>
            <person name="Santos F.R."/>
            <person name="Vidigal T.H.D.A."/>
            <person name="Brescovit A.D."/>
            <person name="Santos A.J."/>
        </authorList>
    </citation>
    <scope>NUCLEOTIDE SEQUENCE</scope>
    <source>
        <tissue evidence="1">Shoot tissue taken approximately 20 cm above the soil surface</tissue>
    </source>
</reference>
<evidence type="ECO:0000313" key="1">
    <source>
        <dbReference type="EMBL" id="JAD21129.1"/>
    </source>
</evidence>
<name>A0A0A8Y5A2_ARUDO</name>
<accession>A0A0A8Y5A2</accession>
<reference evidence="1" key="2">
    <citation type="journal article" date="2015" name="Data Brief">
        <title>Shoot transcriptome of the giant reed, Arundo donax.</title>
        <authorList>
            <person name="Barrero R.A."/>
            <person name="Guerrero F.D."/>
            <person name="Moolhuijzen P."/>
            <person name="Goolsby J.A."/>
            <person name="Tidwell J."/>
            <person name="Bellgard S.E."/>
            <person name="Bellgard M.I."/>
        </authorList>
    </citation>
    <scope>NUCLEOTIDE SEQUENCE</scope>
    <source>
        <tissue evidence="1">Shoot tissue taken approximately 20 cm above the soil surface</tissue>
    </source>
</reference>
<dbReference type="EMBL" id="GBRH01276766">
    <property type="protein sequence ID" value="JAD21129.1"/>
    <property type="molecule type" value="Transcribed_RNA"/>
</dbReference>
<sequence>MDFISEYEATCTTTNTHTTISSHKSYDFFMKYTHLRYS</sequence>